<dbReference type="Pfam" id="PF00627">
    <property type="entry name" value="UBA"/>
    <property type="match status" value="1"/>
</dbReference>
<evidence type="ECO:0000256" key="2">
    <source>
        <dbReference type="ARBA" id="ARBA00022723"/>
    </source>
</evidence>
<dbReference type="GO" id="GO:0005096">
    <property type="term" value="F:GTPase activator activity"/>
    <property type="evidence" value="ECO:0007669"/>
    <property type="project" value="UniProtKB-KW"/>
</dbReference>
<dbReference type="Gene3D" id="1.10.8.10">
    <property type="entry name" value="DNA helicase RuvA subunit, C-terminal domain"/>
    <property type="match status" value="1"/>
</dbReference>
<dbReference type="InterPro" id="IPR037278">
    <property type="entry name" value="ARFGAP/RecO"/>
</dbReference>
<feature type="region of interest" description="Disordered" evidence="6">
    <location>
        <begin position="244"/>
        <end position="276"/>
    </location>
</feature>
<dbReference type="CDD" id="cd14270">
    <property type="entry name" value="UBA"/>
    <property type="match status" value="1"/>
</dbReference>
<dbReference type="PANTHER" id="PTHR45705">
    <property type="entry name" value="FI20236P1"/>
    <property type="match status" value="1"/>
</dbReference>
<evidence type="ECO:0000256" key="6">
    <source>
        <dbReference type="SAM" id="MobiDB-lite"/>
    </source>
</evidence>
<dbReference type="OrthoDB" id="10266696at2759"/>
<dbReference type="PROSITE" id="PS50115">
    <property type="entry name" value="ARFGAP"/>
    <property type="match status" value="1"/>
</dbReference>
<dbReference type="SUPFAM" id="SSF57863">
    <property type="entry name" value="ArfGap/RecO-like zinc finger"/>
    <property type="match status" value="1"/>
</dbReference>
<evidence type="ECO:0000256" key="5">
    <source>
        <dbReference type="PROSITE-ProRule" id="PRU00288"/>
    </source>
</evidence>
<dbReference type="PRINTS" id="PR00405">
    <property type="entry name" value="REVINTRACTNG"/>
</dbReference>
<keyword evidence="10" id="KW-1185">Reference proteome</keyword>
<feature type="domain" description="UBA" evidence="7">
    <location>
        <begin position="151"/>
        <end position="193"/>
    </location>
</feature>
<accession>A0A2G5BDH3</accession>
<dbReference type="PANTHER" id="PTHR45705:SF1">
    <property type="entry name" value="FI20236P1"/>
    <property type="match status" value="1"/>
</dbReference>
<dbReference type="InterPro" id="IPR015940">
    <property type="entry name" value="UBA"/>
</dbReference>
<dbReference type="InterPro" id="IPR009060">
    <property type="entry name" value="UBA-like_sf"/>
</dbReference>
<dbReference type="SMART" id="SM00165">
    <property type="entry name" value="UBA"/>
    <property type="match status" value="2"/>
</dbReference>
<proteinExistence type="predicted"/>
<evidence type="ECO:0000313" key="10">
    <source>
        <dbReference type="Proteomes" id="UP000242474"/>
    </source>
</evidence>
<keyword evidence="1" id="KW-0343">GTPase activation</keyword>
<dbReference type="SUPFAM" id="SSF46934">
    <property type="entry name" value="UBA-like"/>
    <property type="match status" value="1"/>
</dbReference>
<keyword evidence="2" id="KW-0479">Metal-binding</keyword>
<organism evidence="9 10">
    <name type="scientific">Coemansia reversa (strain ATCC 12441 / NRRL 1564)</name>
    <dbReference type="NCBI Taxonomy" id="763665"/>
    <lineage>
        <taxon>Eukaryota</taxon>
        <taxon>Fungi</taxon>
        <taxon>Fungi incertae sedis</taxon>
        <taxon>Zoopagomycota</taxon>
        <taxon>Kickxellomycotina</taxon>
        <taxon>Kickxellomycetes</taxon>
        <taxon>Kickxellales</taxon>
        <taxon>Kickxellaceae</taxon>
        <taxon>Coemansia</taxon>
    </lineage>
</organism>
<feature type="region of interest" description="Disordered" evidence="6">
    <location>
        <begin position="415"/>
        <end position="445"/>
    </location>
</feature>
<dbReference type="GO" id="GO:0008270">
    <property type="term" value="F:zinc ion binding"/>
    <property type="evidence" value="ECO:0007669"/>
    <property type="project" value="UniProtKB-KW"/>
</dbReference>
<gene>
    <name evidence="9" type="ORF">COEREDRAFT_80772</name>
</gene>
<dbReference type="PROSITE" id="PS50030">
    <property type="entry name" value="UBA"/>
    <property type="match status" value="2"/>
</dbReference>
<evidence type="ECO:0000256" key="1">
    <source>
        <dbReference type="ARBA" id="ARBA00022468"/>
    </source>
</evidence>
<protein>
    <submittedName>
        <fullName evidence="9">ArfGap-domain-containing protein</fullName>
    </submittedName>
</protein>
<dbReference type="SMART" id="SM00105">
    <property type="entry name" value="ArfGap"/>
    <property type="match status" value="1"/>
</dbReference>
<dbReference type="InterPro" id="IPR001164">
    <property type="entry name" value="ArfGAP_dom"/>
</dbReference>
<dbReference type="FunFam" id="1.10.220.150:FF:000009">
    <property type="entry name" value="stromal membrane-associated protein 1 isoform X1"/>
    <property type="match status" value="1"/>
</dbReference>
<reference evidence="9 10" key="1">
    <citation type="journal article" date="2015" name="Genome Biol. Evol.">
        <title>Phylogenomic analyses indicate that early fungi evolved digesting cell walls of algal ancestors of land plants.</title>
        <authorList>
            <person name="Chang Y."/>
            <person name="Wang S."/>
            <person name="Sekimoto S."/>
            <person name="Aerts A.L."/>
            <person name="Choi C."/>
            <person name="Clum A."/>
            <person name="LaButti K.M."/>
            <person name="Lindquist E.A."/>
            <person name="Yee Ngan C."/>
            <person name="Ohm R.A."/>
            <person name="Salamov A.A."/>
            <person name="Grigoriev I.V."/>
            <person name="Spatafora J.W."/>
            <person name="Berbee M.L."/>
        </authorList>
    </citation>
    <scope>NUCLEOTIDE SEQUENCE [LARGE SCALE GENOMIC DNA]</scope>
    <source>
        <strain evidence="9 10">NRRL 1564</strain>
    </source>
</reference>
<dbReference type="Proteomes" id="UP000242474">
    <property type="component" value="Unassembled WGS sequence"/>
</dbReference>
<dbReference type="Pfam" id="PF01412">
    <property type="entry name" value="ArfGap"/>
    <property type="match status" value="1"/>
</dbReference>
<feature type="compositionally biased region" description="Low complexity" evidence="6">
    <location>
        <begin position="417"/>
        <end position="430"/>
    </location>
</feature>
<dbReference type="InterPro" id="IPR051718">
    <property type="entry name" value="ARF_GTPase-activating"/>
</dbReference>
<dbReference type="EMBL" id="KZ303496">
    <property type="protein sequence ID" value="PIA17064.1"/>
    <property type="molecule type" value="Genomic_DNA"/>
</dbReference>
<dbReference type="AlphaFoldDB" id="A0A2G5BDH3"/>
<dbReference type="STRING" id="763665.A0A2G5BDH3"/>
<sequence>MVAATDKEKKRLAEKHSKILAELVKQPENSTCADCGAPGTRWASWNLGVFLCIRCGGFHRHLGTHITKVKSISLDNWTTEQLEHFRRIGNKRANAFFNPHLELHPPPRSDRDIERYIRDKYERRLFVDHRNGVADPTDKNAAPATTGTGEYADEASALTKLRELGFLDVRNNHAALKLFGFNVDMAARHLRGEPMENQREAQILPSDARVGQLLAMGFDHAMQNVRALNRCNGDLNQAIELLLSDNPPSRASGDAPKLPAKPTPALPPKSSSSTTAIKSPAADLLDADLFGSTQPTSAAAGAPGTSAAAVANTSAGLNDLLGGLSLTATSSMPAAPTATTVKSSTQNSNDLFGDFGDFISSPPASATTFTTTNPLKTTAASVATAGTAATAPTAQKRNSGQGTFDTSFIMSLYSNKSQQQQTGNSTSSNGAGVSPGGTQKAANASGGSGFDNFDIFL</sequence>
<evidence type="ECO:0000256" key="3">
    <source>
        <dbReference type="ARBA" id="ARBA00022771"/>
    </source>
</evidence>
<name>A0A2G5BDH3_COERN</name>
<dbReference type="InterPro" id="IPR038508">
    <property type="entry name" value="ArfGAP_dom_sf"/>
</dbReference>
<evidence type="ECO:0000259" key="8">
    <source>
        <dbReference type="PROSITE" id="PS50115"/>
    </source>
</evidence>
<dbReference type="Gene3D" id="1.10.220.150">
    <property type="entry name" value="Arf GTPase activating protein"/>
    <property type="match status" value="1"/>
</dbReference>
<feature type="domain" description="UBA" evidence="7">
    <location>
        <begin position="205"/>
        <end position="245"/>
    </location>
</feature>
<evidence type="ECO:0000313" key="9">
    <source>
        <dbReference type="EMBL" id="PIA17064.1"/>
    </source>
</evidence>
<feature type="domain" description="Arf-GAP" evidence="8">
    <location>
        <begin position="17"/>
        <end position="134"/>
    </location>
</feature>
<keyword evidence="4" id="KW-0862">Zinc</keyword>
<dbReference type="GO" id="GO:0005737">
    <property type="term" value="C:cytoplasm"/>
    <property type="evidence" value="ECO:0007669"/>
    <property type="project" value="TreeGrafter"/>
</dbReference>
<evidence type="ECO:0000259" key="7">
    <source>
        <dbReference type="PROSITE" id="PS50030"/>
    </source>
</evidence>
<evidence type="ECO:0000256" key="4">
    <source>
        <dbReference type="ARBA" id="ARBA00022833"/>
    </source>
</evidence>
<dbReference type="CDD" id="cd08204">
    <property type="entry name" value="ArfGap"/>
    <property type="match status" value="1"/>
</dbReference>
<keyword evidence="3 5" id="KW-0863">Zinc-finger</keyword>